<reference evidence="3" key="4">
    <citation type="submission" date="2025-09" db="UniProtKB">
        <authorList>
            <consortium name="Ensembl"/>
        </authorList>
    </citation>
    <scope>IDENTIFICATION</scope>
</reference>
<dbReference type="PANTHER" id="PTHR11422">
    <property type="entry name" value="T-CELL SURFACE GLYCOPROTEIN CD4"/>
    <property type="match status" value="1"/>
</dbReference>
<keyword evidence="1" id="KW-0812">Transmembrane</keyword>
<name>A0A6Q2XUA9_ESOLU</name>
<keyword evidence="1" id="KW-1133">Transmembrane helix</keyword>
<organism evidence="3 4">
    <name type="scientific">Esox lucius</name>
    <name type="common">Northern pike</name>
    <dbReference type="NCBI Taxonomy" id="8010"/>
    <lineage>
        <taxon>Eukaryota</taxon>
        <taxon>Metazoa</taxon>
        <taxon>Chordata</taxon>
        <taxon>Craniata</taxon>
        <taxon>Vertebrata</taxon>
        <taxon>Euteleostomi</taxon>
        <taxon>Actinopterygii</taxon>
        <taxon>Neopterygii</taxon>
        <taxon>Teleostei</taxon>
        <taxon>Protacanthopterygii</taxon>
        <taxon>Esociformes</taxon>
        <taxon>Esocidae</taxon>
        <taxon>Esox</taxon>
    </lineage>
</organism>
<dbReference type="GO" id="GO:0042289">
    <property type="term" value="F:MHC class II protein binding"/>
    <property type="evidence" value="ECO:0007669"/>
    <property type="project" value="TreeGrafter"/>
</dbReference>
<reference evidence="3" key="3">
    <citation type="submission" date="2025-08" db="UniProtKB">
        <authorList>
            <consortium name="Ensembl"/>
        </authorList>
    </citation>
    <scope>IDENTIFICATION</scope>
</reference>
<dbReference type="GO" id="GO:0042110">
    <property type="term" value="P:T cell activation"/>
    <property type="evidence" value="ECO:0007669"/>
    <property type="project" value="TreeGrafter"/>
</dbReference>
<reference evidence="3" key="2">
    <citation type="submission" date="2020-02" db="EMBL/GenBank/DDBJ databases">
        <title>Esox lucius (northern pike) genome, fEsoLuc1, primary haplotype.</title>
        <authorList>
            <person name="Myers G."/>
            <person name="Karagic N."/>
            <person name="Meyer A."/>
            <person name="Pippel M."/>
            <person name="Reichard M."/>
            <person name="Winkler S."/>
            <person name="Tracey A."/>
            <person name="Sims Y."/>
            <person name="Howe K."/>
            <person name="Rhie A."/>
            <person name="Formenti G."/>
            <person name="Durbin R."/>
            <person name="Fedrigo O."/>
            <person name="Jarvis E.D."/>
        </authorList>
    </citation>
    <scope>NUCLEOTIDE SEQUENCE [LARGE SCALE GENOMIC DNA]</scope>
</reference>
<dbReference type="Pfam" id="PF07686">
    <property type="entry name" value="V-set"/>
    <property type="match status" value="1"/>
</dbReference>
<dbReference type="AlphaFoldDB" id="A0A6Q2XUA9"/>
<feature type="domain" description="Ig-like" evidence="2">
    <location>
        <begin position="35"/>
        <end position="108"/>
    </location>
</feature>
<dbReference type="InterPro" id="IPR003599">
    <property type="entry name" value="Ig_sub"/>
</dbReference>
<dbReference type="GO" id="GO:0070374">
    <property type="term" value="P:positive regulation of ERK1 and ERK2 cascade"/>
    <property type="evidence" value="ECO:0007669"/>
    <property type="project" value="TreeGrafter"/>
</dbReference>
<dbReference type="GO" id="GO:0045121">
    <property type="term" value="C:membrane raft"/>
    <property type="evidence" value="ECO:0007669"/>
    <property type="project" value="TreeGrafter"/>
</dbReference>
<proteinExistence type="predicted"/>
<dbReference type="Bgee" id="ENSELUG00000011691">
    <property type="expression patterns" value="Expressed in spleen and 14 other cell types or tissues"/>
</dbReference>
<evidence type="ECO:0000313" key="3">
    <source>
        <dbReference type="Ensembl" id="ENSELUP00000057634.2"/>
    </source>
</evidence>
<keyword evidence="4" id="KW-1185">Reference proteome</keyword>
<dbReference type="Proteomes" id="UP000265140">
    <property type="component" value="Chromosome 18"/>
</dbReference>
<dbReference type="Gene3D" id="2.60.40.10">
    <property type="entry name" value="Immunoglobulins"/>
    <property type="match status" value="1"/>
</dbReference>
<dbReference type="InterPro" id="IPR036179">
    <property type="entry name" value="Ig-like_dom_sf"/>
</dbReference>
<feature type="domain" description="Ig-like" evidence="2">
    <location>
        <begin position="116"/>
        <end position="213"/>
    </location>
</feature>
<dbReference type="SMART" id="SM00409">
    <property type="entry name" value="IG"/>
    <property type="match status" value="1"/>
</dbReference>
<keyword evidence="1" id="KW-0472">Membrane</keyword>
<reference evidence="4" key="1">
    <citation type="journal article" date="2014" name="PLoS ONE">
        <title>The genome and linkage map of the northern pike (Esox lucius): conserved synteny revealed between the salmonid sister group and the Neoteleostei.</title>
        <authorList>
            <person name="Rondeau E.B."/>
            <person name="Minkley D.R."/>
            <person name="Leong J.S."/>
            <person name="Messmer A.M."/>
            <person name="Jantzen J.R."/>
            <person name="von Schalburg K.R."/>
            <person name="Lemon C."/>
            <person name="Bird N.H."/>
            <person name="Koop B.F."/>
        </authorList>
    </citation>
    <scope>NUCLEOTIDE SEQUENCE</scope>
</reference>
<evidence type="ECO:0000259" key="2">
    <source>
        <dbReference type="PROSITE" id="PS50835"/>
    </source>
</evidence>
<dbReference type="GO" id="GO:0035723">
    <property type="term" value="P:interleukin-15-mediated signaling pathway"/>
    <property type="evidence" value="ECO:0007669"/>
    <property type="project" value="TreeGrafter"/>
</dbReference>
<evidence type="ECO:0000256" key="1">
    <source>
        <dbReference type="SAM" id="Phobius"/>
    </source>
</evidence>
<dbReference type="GO" id="GO:0009897">
    <property type="term" value="C:external side of plasma membrane"/>
    <property type="evidence" value="ECO:0007669"/>
    <property type="project" value="TreeGrafter"/>
</dbReference>
<evidence type="ECO:0000313" key="4">
    <source>
        <dbReference type="Proteomes" id="UP000265140"/>
    </source>
</evidence>
<dbReference type="Ensembl" id="ENSELUT00000044942.2">
    <property type="protein sequence ID" value="ENSELUP00000057634.2"/>
    <property type="gene ID" value="ENSELUG00000044995.1"/>
</dbReference>
<dbReference type="GeneTree" id="ENSGT01140000282606"/>
<feature type="transmembrane region" description="Helical" evidence="1">
    <location>
        <begin position="218"/>
        <end position="237"/>
    </location>
</feature>
<sequence>IKQECKNISLSKIQHLVSVLKRVSGDTRSLFTRVGDNVSLSCTNVVYQDCSSTTWNYHRTGLQSVIEEVGHGKIQTNSKRADRLKVGSDCSLHVSDVRAEDAGIYTCQQFLKVGGPQYESHAPVHLSVLNSEPVTLRCFLYTSDGPGICSSGVTEHVSLLWVDQAGNNLTKDSRHQVIQTSNCDITLTVTLQKEDNNRKWTCQLIIDGKKNISLDFNLTLFVMYLKYIVVLLLYAMSARCRGRRGSRGRSRHT</sequence>
<accession>A0A6Q2XUA9</accession>
<dbReference type="SUPFAM" id="SSF48726">
    <property type="entry name" value="Immunoglobulin"/>
    <property type="match status" value="1"/>
</dbReference>
<protein>
    <recommendedName>
        <fullName evidence="2">Ig-like domain-containing protein</fullName>
    </recommendedName>
</protein>
<dbReference type="InterPro" id="IPR013106">
    <property type="entry name" value="Ig_V-set"/>
</dbReference>
<dbReference type="PROSITE" id="PS50835">
    <property type="entry name" value="IG_LIKE"/>
    <property type="match status" value="2"/>
</dbReference>
<dbReference type="InterPro" id="IPR013783">
    <property type="entry name" value="Ig-like_fold"/>
</dbReference>
<dbReference type="GO" id="GO:1990782">
    <property type="term" value="F:protein tyrosine kinase binding"/>
    <property type="evidence" value="ECO:0007669"/>
    <property type="project" value="TreeGrafter"/>
</dbReference>
<dbReference type="InterPro" id="IPR007110">
    <property type="entry name" value="Ig-like_dom"/>
</dbReference>
<dbReference type="PANTHER" id="PTHR11422:SF5">
    <property type="entry name" value="DIVERSE IMMUNOGLOBULIN DOMAIN-CONTAINING PROTEIN 1.1 ISOFORM X1-RELATED"/>
    <property type="match status" value="1"/>
</dbReference>